<feature type="region of interest" description="Disordered" evidence="1">
    <location>
        <begin position="107"/>
        <end position="233"/>
    </location>
</feature>
<organism evidence="3">
    <name type="scientific">Thrips palmi</name>
    <name type="common">Melon thrips</name>
    <dbReference type="NCBI Taxonomy" id="161013"/>
    <lineage>
        <taxon>Eukaryota</taxon>
        <taxon>Metazoa</taxon>
        <taxon>Ecdysozoa</taxon>
        <taxon>Arthropoda</taxon>
        <taxon>Hexapoda</taxon>
        <taxon>Insecta</taxon>
        <taxon>Pterygota</taxon>
        <taxon>Neoptera</taxon>
        <taxon>Paraneoptera</taxon>
        <taxon>Thysanoptera</taxon>
        <taxon>Terebrantia</taxon>
        <taxon>Thripoidea</taxon>
        <taxon>Thripidae</taxon>
        <taxon>Thrips</taxon>
    </lineage>
</organism>
<dbReference type="GeneID" id="117643995"/>
<dbReference type="AlphaFoldDB" id="A0A6P8YH44"/>
<gene>
    <name evidence="3" type="primary">LOC117643995</name>
</gene>
<dbReference type="KEGG" id="tpal:117643995"/>
<proteinExistence type="predicted"/>
<keyword evidence="2" id="KW-1185">Reference proteome</keyword>
<dbReference type="RefSeq" id="XP_034239073.1">
    <property type="nucleotide sequence ID" value="XM_034383182.1"/>
</dbReference>
<dbReference type="Proteomes" id="UP000515158">
    <property type="component" value="Unplaced"/>
</dbReference>
<feature type="compositionally biased region" description="Low complexity" evidence="1">
    <location>
        <begin position="111"/>
        <end position="122"/>
    </location>
</feature>
<reference evidence="3" key="1">
    <citation type="submission" date="2025-08" db="UniProtKB">
        <authorList>
            <consortium name="RefSeq"/>
        </authorList>
    </citation>
    <scope>IDENTIFICATION</scope>
    <source>
        <tissue evidence="3">Total insect</tissue>
    </source>
</reference>
<evidence type="ECO:0000313" key="2">
    <source>
        <dbReference type="Proteomes" id="UP000515158"/>
    </source>
</evidence>
<dbReference type="InParanoid" id="A0A6P8YH44"/>
<sequence>MTPFQVRDGGSPLWPSKEVCSLIADALSLPPTAEIRLHPVAADVPEDDAQDVDAEDDGVLLRCASCGTAFECGLRTCGCNGATSRTIVSKVRPPNSHCVNERARKWMTEAGTRTQGSSTSGTLLQKLRTAASRQSRGKGGRGSVQVIWEKQQSACDSPGSTGSDVDLAGPLPEPPQPQLAVQAMLPEPPRKRRLAEPTLPTRKRARPDVAQPSISTGVESFQKAPHGNQDSNL</sequence>
<name>A0A6P8YH44_THRPL</name>
<accession>A0A6P8YH44</accession>
<feature type="compositionally biased region" description="Polar residues" evidence="1">
    <location>
        <begin position="150"/>
        <end position="163"/>
    </location>
</feature>
<protein>
    <submittedName>
        <fullName evidence="3">Uncharacterized protein LOC117643995</fullName>
    </submittedName>
</protein>
<evidence type="ECO:0000313" key="3">
    <source>
        <dbReference type="RefSeq" id="XP_034239073.1"/>
    </source>
</evidence>
<evidence type="ECO:0000256" key="1">
    <source>
        <dbReference type="SAM" id="MobiDB-lite"/>
    </source>
</evidence>